<name>A0A1T5L845_9FIRM</name>
<protein>
    <submittedName>
        <fullName evidence="7">Xaa-Pro aminopeptidase</fullName>
    </submittedName>
</protein>
<dbReference type="InterPro" id="IPR036005">
    <property type="entry name" value="Creatinase/aminopeptidase-like"/>
</dbReference>
<dbReference type="InterPro" id="IPR050659">
    <property type="entry name" value="Peptidase_M24B"/>
</dbReference>
<evidence type="ECO:0000256" key="4">
    <source>
        <dbReference type="RuleBase" id="RU000590"/>
    </source>
</evidence>
<dbReference type="EMBL" id="FUZT01000006">
    <property type="protein sequence ID" value="SKC72182.1"/>
    <property type="molecule type" value="Genomic_DNA"/>
</dbReference>
<dbReference type="GO" id="GO:0004177">
    <property type="term" value="F:aminopeptidase activity"/>
    <property type="evidence" value="ECO:0007669"/>
    <property type="project" value="UniProtKB-KW"/>
</dbReference>
<sequence length="353" mass="39971">MNKRVKRFKEYLKEKNLDSAIVFKPENRRYLSGFTGTSGYVIITEDKELFVTDFRYVQQASNQCQGFEIIKHTDKKTIYDILNELNLKKLGFEDKFVTVSQYNDFNEKLNNIELYPLKDMLNRLRTIKDEDEIKEIEKAAQIADKAFEYICSVIKPGITEWEVALELEHFMKKKGASGTSFESIVASGKRSSLPHGVASHKVIEDGDFVTLDFGCVYNGYCSDMTRTVVVGSATDKQKDIYNTVLEAQKEALKHIKPGVTGYNVDKIARDIIKEKGYGDYFGHGLGHGVGLEVHEEPRLSPLGKETLCRNMVVTDEPGIYLPDFGGVRIEDLVVVTEEGCKVLSKSPKHLIEL</sequence>
<evidence type="ECO:0000256" key="2">
    <source>
        <dbReference type="ARBA" id="ARBA00022723"/>
    </source>
</evidence>
<keyword evidence="3" id="KW-0378">Hydrolase</keyword>
<keyword evidence="2 4" id="KW-0479">Metal-binding</keyword>
<evidence type="ECO:0000259" key="6">
    <source>
        <dbReference type="Pfam" id="PF01321"/>
    </source>
</evidence>
<feature type="domain" description="Creatinase N-terminal" evidence="6">
    <location>
        <begin position="4"/>
        <end position="127"/>
    </location>
</feature>
<dbReference type="InterPro" id="IPR001131">
    <property type="entry name" value="Peptidase_M24B_aminopep-P_CS"/>
</dbReference>
<dbReference type="FunFam" id="3.90.230.10:FF:000014">
    <property type="entry name" value="Aminopeptidase P family protein"/>
    <property type="match status" value="1"/>
</dbReference>
<dbReference type="Pfam" id="PF01321">
    <property type="entry name" value="Creatinase_N"/>
    <property type="match status" value="1"/>
</dbReference>
<organism evidence="7 8">
    <name type="scientific">Maledivibacter halophilus</name>
    <dbReference type="NCBI Taxonomy" id="36842"/>
    <lineage>
        <taxon>Bacteria</taxon>
        <taxon>Bacillati</taxon>
        <taxon>Bacillota</taxon>
        <taxon>Clostridia</taxon>
        <taxon>Peptostreptococcales</taxon>
        <taxon>Caminicellaceae</taxon>
        <taxon>Maledivibacter</taxon>
    </lineage>
</organism>
<dbReference type="Gene3D" id="3.40.350.10">
    <property type="entry name" value="Creatinase/prolidase N-terminal domain"/>
    <property type="match status" value="1"/>
</dbReference>
<dbReference type="Pfam" id="PF00557">
    <property type="entry name" value="Peptidase_M24"/>
    <property type="match status" value="1"/>
</dbReference>
<evidence type="ECO:0000313" key="8">
    <source>
        <dbReference type="Proteomes" id="UP000190285"/>
    </source>
</evidence>
<dbReference type="Gene3D" id="3.90.230.10">
    <property type="entry name" value="Creatinase/methionine aminopeptidase superfamily"/>
    <property type="match status" value="1"/>
</dbReference>
<dbReference type="CDD" id="cd01092">
    <property type="entry name" value="APP-like"/>
    <property type="match status" value="1"/>
</dbReference>
<dbReference type="RefSeq" id="WP_244282081.1">
    <property type="nucleotide sequence ID" value="NZ_FUZT01000006.1"/>
</dbReference>
<evidence type="ECO:0000256" key="1">
    <source>
        <dbReference type="ARBA" id="ARBA00008766"/>
    </source>
</evidence>
<keyword evidence="8" id="KW-1185">Reference proteome</keyword>
<dbReference type="PROSITE" id="PS00491">
    <property type="entry name" value="PROLINE_PEPTIDASE"/>
    <property type="match status" value="1"/>
</dbReference>
<keyword evidence="7" id="KW-0031">Aminopeptidase</keyword>
<reference evidence="7 8" key="1">
    <citation type="submission" date="2017-02" db="EMBL/GenBank/DDBJ databases">
        <authorList>
            <person name="Peterson S.W."/>
        </authorList>
    </citation>
    <scope>NUCLEOTIDE SEQUENCE [LARGE SCALE GENOMIC DNA]</scope>
    <source>
        <strain evidence="7 8">M1</strain>
    </source>
</reference>
<evidence type="ECO:0000259" key="5">
    <source>
        <dbReference type="Pfam" id="PF00557"/>
    </source>
</evidence>
<evidence type="ECO:0000313" key="7">
    <source>
        <dbReference type="EMBL" id="SKC72182.1"/>
    </source>
</evidence>
<keyword evidence="7" id="KW-0645">Protease</keyword>
<feature type="domain" description="Peptidase M24" evidence="5">
    <location>
        <begin position="135"/>
        <end position="337"/>
    </location>
</feature>
<proteinExistence type="inferred from homology"/>
<accession>A0A1T5L845</accession>
<dbReference type="SUPFAM" id="SSF55920">
    <property type="entry name" value="Creatinase/aminopeptidase"/>
    <property type="match status" value="1"/>
</dbReference>
<dbReference type="PANTHER" id="PTHR46112">
    <property type="entry name" value="AMINOPEPTIDASE"/>
    <property type="match status" value="1"/>
</dbReference>
<gene>
    <name evidence="7" type="ORF">SAMN02194393_02578</name>
</gene>
<dbReference type="PANTHER" id="PTHR46112:SF3">
    <property type="entry name" value="AMINOPEPTIDASE YPDF"/>
    <property type="match status" value="1"/>
</dbReference>
<dbReference type="InterPro" id="IPR000587">
    <property type="entry name" value="Creatinase_N"/>
</dbReference>
<dbReference type="InterPro" id="IPR029149">
    <property type="entry name" value="Creatin/AminoP/Spt16_N"/>
</dbReference>
<dbReference type="InterPro" id="IPR000994">
    <property type="entry name" value="Pept_M24"/>
</dbReference>
<dbReference type="STRING" id="36842.SAMN02194393_02578"/>
<evidence type="ECO:0000256" key="3">
    <source>
        <dbReference type="ARBA" id="ARBA00022801"/>
    </source>
</evidence>
<dbReference type="GO" id="GO:0046872">
    <property type="term" value="F:metal ion binding"/>
    <property type="evidence" value="ECO:0007669"/>
    <property type="project" value="UniProtKB-KW"/>
</dbReference>
<comment type="similarity">
    <text evidence="1 4">Belongs to the peptidase M24B family.</text>
</comment>
<dbReference type="AlphaFoldDB" id="A0A1T5L845"/>
<dbReference type="Proteomes" id="UP000190285">
    <property type="component" value="Unassembled WGS sequence"/>
</dbReference>